<feature type="active site" description="Proton acceptor" evidence="13">
    <location>
        <position position="439"/>
    </location>
</feature>
<dbReference type="PANTHER" id="PTHR22912:SF217">
    <property type="entry name" value="DIHYDROLIPOYL DEHYDROGENASE"/>
    <property type="match status" value="1"/>
</dbReference>
<feature type="binding site" evidence="14">
    <location>
        <position position="50"/>
    </location>
    <ligand>
        <name>FAD</name>
        <dbReference type="ChEBI" id="CHEBI:57692"/>
    </ligand>
</feature>
<evidence type="ECO:0000256" key="1">
    <source>
        <dbReference type="ARBA" id="ARBA00004496"/>
    </source>
</evidence>
<comment type="similarity">
    <text evidence="2 16">Belongs to the class-I pyridine nucleotide-disulfide oxidoreductase family.</text>
</comment>
<feature type="binding site" evidence="14">
    <location>
        <position position="307"/>
    </location>
    <ligand>
        <name>FAD</name>
        <dbReference type="ChEBI" id="CHEBI:57692"/>
    </ligand>
</feature>
<evidence type="ECO:0000256" key="2">
    <source>
        <dbReference type="ARBA" id="ARBA00007532"/>
    </source>
</evidence>
<feature type="domain" description="Pyridine nucleotide-disulphide oxidoreductase dimerisation" evidence="17">
    <location>
        <begin position="341"/>
        <end position="449"/>
    </location>
</feature>
<dbReference type="InterPro" id="IPR004099">
    <property type="entry name" value="Pyr_nucl-diS_OxRdtase_dimer"/>
</dbReference>
<dbReference type="InterPro" id="IPR016156">
    <property type="entry name" value="FAD/NAD-linked_Rdtase_dimer_sf"/>
</dbReference>
<feature type="binding site" evidence="14">
    <location>
        <begin position="141"/>
        <end position="143"/>
    </location>
    <ligand>
        <name>FAD</name>
        <dbReference type="ChEBI" id="CHEBI:57692"/>
    </ligand>
</feature>
<name>A0A7H8QES2_9BACL</name>
<feature type="domain" description="FAD/NAD(P)-binding" evidence="18">
    <location>
        <begin position="4"/>
        <end position="322"/>
    </location>
</feature>
<keyword evidence="7 14" id="KW-0274">FAD</keyword>
<evidence type="ECO:0000256" key="3">
    <source>
        <dbReference type="ARBA" id="ARBA00012608"/>
    </source>
</evidence>
<evidence type="ECO:0000256" key="8">
    <source>
        <dbReference type="ARBA" id="ARBA00023002"/>
    </source>
</evidence>
<dbReference type="Pfam" id="PF02852">
    <property type="entry name" value="Pyr_redox_dim"/>
    <property type="match status" value="1"/>
</dbReference>
<dbReference type="GO" id="GO:0006103">
    <property type="term" value="P:2-oxoglutarate metabolic process"/>
    <property type="evidence" value="ECO:0007669"/>
    <property type="project" value="TreeGrafter"/>
</dbReference>
<evidence type="ECO:0000256" key="14">
    <source>
        <dbReference type="PIRSR" id="PIRSR000350-3"/>
    </source>
</evidence>
<dbReference type="AlphaFoldDB" id="A0A7H8QES2"/>
<dbReference type="PANTHER" id="PTHR22912">
    <property type="entry name" value="DISULFIDE OXIDOREDUCTASE"/>
    <property type="match status" value="1"/>
</dbReference>
<keyword evidence="14" id="KW-0547">Nucleotide-binding</keyword>
<dbReference type="InterPro" id="IPR001100">
    <property type="entry name" value="Pyr_nuc-diS_OxRdtase"/>
</dbReference>
<evidence type="ECO:0000256" key="11">
    <source>
        <dbReference type="ARBA" id="ARBA00023284"/>
    </source>
</evidence>
<dbReference type="Gene3D" id="3.50.50.60">
    <property type="entry name" value="FAD/NAD(P)-binding domain"/>
    <property type="match status" value="2"/>
</dbReference>
<evidence type="ECO:0000256" key="16">
    <source>
        <dbReference type="RuleBase" id="RU003692"/>
    </source>
</evidence>
<feature type="binding site" evidence="14">
    <location>
        <begin position="178"/>
        <end position="185"/>
    </location>
    <ligand>
        <name>NAD(+)</name>
        <dbReference type="ChEBI" id="CHEBI:57540"/>
    </ligand>
</feature>
<dbReference type="RefSeq" id="WP_036804027.1">
    <property type="nucleotide sequence ID" value="NZ_CP051177.1"/>
</dbReference>
<feature type="disulfide bond" description="Redox-active" evidence="15">
    <location>
        <begin position="41"/>
        <end position="46"/>
    </location>
</feature>
<dbReference type="InterPro" id="IPR036188">
    <property type="entry name" value="FAD/NAD-bd_sf"/>
</dbReference>
<evidence type="ECO:0000256" key="6">
    <source>
        <dbReference type="ARBA" id="ARBA00022630"/>
    </source>
</evidence>
<evidence type="ECO:0000256" key="15">
    <source>
        <dbReference type="PIRSR" id="PIRSR000350-4"/>
    </source>
</evidence>
<keyword evidence="11 16" id="KW-0676">Redox-active center</keyword>
<evidence type="ECO:0000313" key="20">
    <source>
        <dbReference type="Proteomes" id="UP000509222"/>
    </source>
</evidence>
<dbReference type="FunFam" id="3.30.390.30:FF:000001">
    <property type="entry name" value="Dihydrolipoyl dehydrogenase"/>
    <property type="match status" value="1"/>
</dbReference>
<gene>
    <name evidence="19" type="primary">lpdA</name>
    <name evidence="19" type="ORF">HF394_18785</name>
</gene>
<dbReference type="Pfam" id="PF07992">
    <property type="entry name" value="Pyr_redox_2"/>
    <property type="match status" value="1"/>
</dbReference>
<evidence type="ECO:0000256" key="13">
    <source>
        <dbReference type="PIRSR" id="PIRSR000350-2"/>
    </source>
</evidence>
<keyword evidence="5" id="KW-0963">Cytoplasm</keyword>
<dbReference type="GO" id="GO:0005737">
    <property type="term" value="C:cytoplasm"/>
    <property type="evidence" value="ECO:0007669"/>
    <property type="project" value="UniProtKB-SubCell"/>
</dbReference>
<dbReference type="NCBIfam" id="TIGR01350">
    <property type="entry name" value="lipoamide_DH"/>
    <property type="match status" value="1"/>
</dbReference>
<dbReference type="GO" id="GO:0004148">
    <property type="term" value="F:dihydrolipoyl dehydrogenase (NADH) activity"/>
    <property type="evidence" value="ECO:0007669"/>
    <property type="project" value="UniProtKB-EC"/>
</dbReference>
<dbReference type="PROSITE" id="PS00076">
    <property type="entry name" value="PYRIDINE_REDOX_1"/>
    <property type="match status" value="1"/>
</dbReference>
<keyword evidence="20" id="KW-1185">Reference proteome</keyword>
<keyword evidence="6 16" id="KW-0285">Flavoprotein</keyword>
<dbReference type="Proteomes" id="UP000509222">
    <property type="component" value="Chromosome"/>
</dbReference>
<comment type="catalytic activity">
    <reaction evidence="12 16">
        <text>N(6)-[(R)-dihydrolipoyl]-L-lysyl-[protein] + NAD(+) = N(6)-[(R)-lipoyl]-L-lysyl-[protein] + NADH + H(+)</text>
        <dbReference type="Rhea" id="RHEA:15045"/>
        <dbReference type="Rhea" id="RHEA-COMP:10474"/>
        <dbReference type="Rhea" id="RHEA-COMP:10475"/>
        <dbReference type="ChEBI" id="CHEBI:15378"/>
        <dbReference type="ChEBI" id="CHEBI:57540"/>
        <dbReference type="ChEBI" id="CHEBI:57945"/>
        <dbReference type="ChEBI" id="CHEBI:83099"/>
        <dbReference type="ChEBI" id="CHEBI:83100"/>
        <dbReference type="EC" id="1.8.1.4"/>
    </reaction>
</comment>
<dbReference type="Gene3D" id="3.30.390.30">
    <property type="match status" value="1"/>
</dbReference>
<dbReference type="PRINTS" id="PR00411">
    <property type="entry name" value="PNDRDTASEI"/>
</dbReference>
<dbReference type="InterPro" id="IPR006258">
    <property type="entry name" value="Lipoamide_DH"/>
</dbReference>
<evidence type="ECO:0000256" key="4">
    <source>
        <dbReference type="ARBA" id="ARBA00016961"/>
    </source>
</evidence>
<keyword evidence="8 16" id="KW-0560">Oxidoreductase</keyword>
<reference evidence="20" key="1">
    <citation type="submission" date="2020-06" db="EMBL/GenBank/DDBJ databases">
        <title>Isolation of Planomicrobium glaciei.</title>
        <authorList>
            <person name="Malisova L."/>
            <person name="Safrankova R."/>
            <person name="Jakubu V."/>
            <person name="Spanelova P."/>
        </authorList>
    </citation>
    <scope>NUCLEOTIDE SEQUENCE [LARGE SCALE GENOMIC DNA]</scope>
    <source>
        <strain evidence="20">NRL-ATB46093</strain>
    </source>
</reference>
<evidence type="ECO:0000256" key="9">
    <source>
        <dbReference type="ARBA" id="ARBA00023027"/>
    </source>
</evidence>
<comment type="miscellaneous">
    <text evidence="16">The active site is a redox-active disulfide bond.</text>
</comment>
<comment type="subcellular location">
    <subcellularLocation>
        <location evidence="1">Cytoplasm</location>
    </subcellularLocation>
</comment>
<sequence>MNTYEVVVLGGGPAGYVAAIRSAKLGKKTALIEARELGGTCLNRGCIPSKTLLRHAEVIETIEKAKSWGIETGPVTFSLSKMLARKDAVIQQLRNGIAYLLKQGKIDVFNGLGEMRADRSIAIQLKDREEVVQGERVILATGSRPIVPPIPGIEDATYFTSDTIFDIEKIPESMVIVGGGIIGVELACIFASLNVRVSIVEMSGRIVPSEEPDASKALAKSLKKKGISMLTSTKVTSIEQKENTQLVNVETENGKKEALETDLILMAVGRAPNTAAFAGLNLEMNGRFVQVDERMATSQPEIFAVGDVIGGWQLAHVASAEGIVAAENAAGENRTIDYTVVPRCVYTSPEIASVGLTEEEAKQQGIDYKVVRVDHAGNGRALAQGEKDGFTKLIAGTKYGEILGVLMVGPHVTEMIAEPSAFIHLEGTVEEMASLIHAHPTVSESLYEAAASWLGKGVHH</sequence>
<evidence type="ECO:0000313" key="19">
    <source>
        <dbReference type="EMBL" id="QKX52460.1"/>
    </source>
</evidence>
<comment type="cofactor">
    <cofactor evidence="14 16">
        <name>FAD</name>
        <dbReference type="ChEBI" id="CHEBI:57692"/>
    </cofactor>
    <text evidence="14 16">Binds 1 FAD per subunit.</text>
</comment>
<protein>
    <recommendedName>
        <fullName evidence="4 16">Dihydrolipoyl dehydrogenase</fullName>
        <ecNumber evidence="3 16">1.8.1.4</ecNumber>
    </recommendedName>
</protein>
<feature type="binding site" evidence="14">
    <location>
        <position position="269"/>
    </location>
    <ligand>
        <name>NAD(+)</name>
        <dbReference type="ChEBI" id="CHEBI:57540"/>
    </ligand>
</feature>
<evidence type="ECO:0000259" key="18">
    <source>
        <dbReference type="Pfam" id="PF07992"/>
    </source>
</evidence>
<organism evidence="19 20">
    <name type="scientific">Planococcus glaciei</name>
    <dbReference type="NCBI Taxonomy" id="459472"/>
    <lineage>
        <taxon>Bacteria</taxon>
        <taxon>Bacillati</taxon>
        <taxon>Bacillota</taxon>
        <taxon>Bacilli</taxon>
        <taxon>Bacillales</taxon>
        <taxon>Caryophanaceae</taxon>
        <taxon>Planococcus</taxon>
    </lineage>
</organism>
<accession>A0A7H8QES2</accession>
<dbReference type="GO" id="GO:0050660">
    <property type="term" value="F:flavin adenine dinucleotide binding"/>
    <property type="evidence" value="ECO:0007669"/>
    <property type="project" value="InterPro"/>
</dbReference>
<evidence type="ECO:0000259" key="17">
    <source>
        <dbReference type="Pfam" id="PF02852"/>
    </source>
</evidence>
<feature type="binding site" evidence="14">
    <location>
        <position position="201"/>
    </location>
    <ligand>
        <name>NAD(+)</name>
        <dbReference type="ChEBI" id="CHEBI:57540"/>
    </ligand>
</feature>
<dbReference type="PRINTS" id="PR00368">
    <property type="entry name" value="FADPNR"/>
</dbReference>
<evidence type="ECO:0000256" key="7">
    <source>
        <dbReference type="ARBA" id="ARBA00022827"/>
    </source>
</evidence>
<dbReference type="SUPFAM" id="SSF55424">
    <property type="entry name" value="FAD/NAD-linked reductases, dimerisation (C-terminal) domain"/>
    <property type="match status" value="1"/>
</dbReference>
<dbReference type="PIRSF" id="PIRSF000350">
    <property type="entry name" value="Mercury_reductase_MerA"/>
    <property type="match status" value="1"/>
</dbReference>
<keyword evidence="9 14" id="KW-0520">NAD</keyword>
<proteinExistence type="inferred from homology"/>
<dbReference type="SUPFAM" id="SSF51905">
    <property type="entry name" value="FAD/NAD(P)-binding domain"/>
    <property type="match status" value="1"/>
</dbReference>
<dbReference type="InterPro" id="IPR023753">
    <property type="entry name" value="FAD/NAD-binding_dom"/>
</dbReference>
<dbReference type="EMBL" id="CP051177">
    <property type="protein sequence ID" value="QKX52460.1"/>
    <property type="molecule type" value="Genomic_DNA"/>
</dbReference>
<dbReference type="InterPro" id="IPR012999">
    <property type="entry name" value="Pyr_OxRdtase_I_AS"/>
</dbReference>
<evidence type="ECO:0000256" key="12">
    <source>
        <dbReference type="ARBA" id="ARBA00049187"/>
    </source>
</evidence>
<keyword evidence="10" id="KW-1015">Disulfide bond</keyword>
<evidence type="ECO:0000256" key="10">
    <source>
        <dbReference type="ARBA" id="ARBA00023157"/>
    </source>
</evidence>
<feature type="binding site" evidence="14">
    <location>
        <position position="113"/>
    </location>
    <ligand>
        <name>FAD</name>
        <dbReference type="ChEBI" id="CHEBI:57692"/>
    </ligand>
</feature>
<dbReference type="InterPro" id="IPR050151">
    <property type="entry name" value="Class-I_Pyr_Nuc-Dis_Oxidored"/>
</dbReference>
<dbReference type="EC" id="1.8.1.4" evidence="3 16"/>
<evidence type="ECO:0000256" key="5">
    <source>
        <dbReference type="ARBA" id="ARBA00022490"/>
    </source>
</evidence>